<dbReference type="Pfam" id="PF04229">
    <property type="entry name" value="GrpB"/>
    <property type="match status" value="1"/>
</dbReference>
<dbReference type="PANTHER" id="PTHR34822">
    <property type="entry name" value="GRPB DOMAIN PROTEIN (AFU_ORTHOLOGUE AFUA_1G01530)"/>
    <property type="match status" value="1"/>
</dbReference>
<evidence type="ECO:0000313" key="2">
    <source>
        <dbReference type="Proteomes" id="UP000616779"/>
    </source>
</evidence>
<dbReference type="InterPro" id="IPR043519">
    <property type="entry name" value="NT_sf"/>
</dbReference>
<dbReference type="InterPro" id="IPR007344">
    <property type="entry name" value="GrpB/CoaE"/>
</dbReference>
<proteinExistence type="predicted"/>
<dbReference type="Gene3D" id="3.30.460.10">
    <property type="entry name" value="Beta Polymerase, domain 2"/>
    <property type="match status" value="1"/>
</dbReference>
<comment type="caution">
    <text evidence="1">The sequence shown here is derived from an EMBL/GenBank/DDBJ whole genome shotgun (WGS) entry which is preliminary data.</text>
</comment>
<dbReference type="SUPFAM" id="SSF81301">
    <property type="entry name" value="Nucleotidyltransferase"/>
    <property type="match status" value="1"/>
</dbReference>
<evidence type="ECO:0000313" key="1">
    <source>
        <dbReference type="EMBL" id="NOU71291.1"/>
    </source>
</evidence>
<dbReference type="PANTHER" id="PTHR34822:SF1">
    <property type="entry name" value="GRPB FAMILY PROTEIN"/>
    <property type="match status" value="1"/>
</dbReference>
<reference evidence="1 2" key="1">
    <citation type="submission" date="2019-10" db="EMBL/GenBank/DDBJ databases">
        <title>Description of Paenibacillus terrestris sp. nov.</title>
        <authorList>
            <person name="Carlier A."/>
            <person name="Qi S."/>
        </authorList>
    </citation>
    <scope>NUCLEOTIDE SEQUENCE [LARGE SCALE GENOMIC DNA]</scope>
    <source>
        <strain evidence="1 2">LMG 31458</strain>
    </source>
</reference>
<protein>
    <submittedName>
        <fullName evidence="1">GrpB family protein</fullName>
    </submittedName>
</protein>
<accession>A0ABX1XRZ4</accession>
<name>A0ABX1XRZ4_9BACL</name>
<organism evidence="1 2">
    <name type="scientific">Paenibacillus phytorum</name>
    <dbReference type="NCBI Taxonomy" id="2654977"/>
    <lineage>
        <taxon>Bacteria</taxon>
        <taxon>Bacillati</taxon>
        <taxon>Bacillota</taxon>
        <taxon>Bacilli</taxon>
        <taxon>Bacillales</taxon>
        <taxon>Paenibacillaceae</taxon>
        <taxon>Paenibacillus</taxon>
    </lineage>
</organism>
<keyword evidence="2" id="KW-1185">Reference proteome</keyword>
<dbReference type="EMBL" id="WHOA01000055">
    <property type="protein sequence ID" value="NOU71291.1"/>
    <property type="molecule type" value="Genomic_DNA"/>
</dbReference>
<gene>
    <name evidence="1" type="ORF">GC098_07625</name>
</gene>
<dbReference type="Proteomes" id="UP000616779">
    <property type="component" value="Unassembled WGS sequence"/>
</dbReference>
<dbReference type="RefSeq" id="WP_171642546.1">
    <property type="nucleotide sequence ID" value="NZ_WHOA01000055.1"/>
</dbReference>
<sequence length="174" mass="20340">MAEEVVIEEYKTEWLQEFEDEKTKISQTLQGKAAYIEHIGSTSIVGLPSKPILDIAVGVNHLDEADSFIEPLKKLGYEYVPKVDFPNRKFFRKGERRKGTHHLHVYELSSDEWNNNLLFRNYLRCHPEKVVEYAQLKKHLASLYLEDRSTYTQQKAPFIQSVIELAIKLTRNKC</sequence>